<organism evidence="3 4">
    <name type="scientific">Lacinutrix iliipiscaria</name>
    <dbReference type="NCBI Taxonomy" id="1230532"/>
    <lineage>
        <taxon>Bacteria</taxon>
        <taxon>Pseudomonadati</taxon>
        <taxon>Bacteroidota</taxon>
        <taxon>Flavobacteriia</taxon>
        <taxon>Flavobacteriales</taxon>
        <taxon>Flavobacteriaceae</taxon>
        <taxon>Lacinutrix</taxon>
    </lineage>
</organism>
<evidence type="ECO:0000256" key="1">
    <source>
        <dbReference type="ARBA" id="ARBA00022729"/>
    </source>
</evidence>
<protein>
    <submittedName>
        <fullName evidence="3">Outer membrane lipoprotein carrier protein LolA</fullName>
    </submittedName>
</protein>
<dbReference type="SUPFAM" id="SSF89392">
    <property type="entry name" value="Prokaryotic lipoproteins and lipoprotein localization factors"/>
    <property type="match status" value="1"/>
</dbReference>
<dbReference type="RefSeq" id="WP_379897706.1">
    <property type="nucleotide sequence ID" value="NZ_JBHUOV010000001.1"/>
</dbReference>
<dbReference type="PANTHER" id="PTHR35869">
    <property type="entry name" value="OUTER-MEMBRANE LIPOPROTEIN CARRIER PROTEIN"/>
    <property type="match status" value="1"/>
</dbReference>
<comment type="caution">
    <text evidence="3">The sequence shown here is derived from an EMBL/GenBank/DDBJ whole genome shotgun (WGS) entry which is preliminary data.</text>
</comment>
<dbReference type="InterPro" id="IPR004564">
    <property type="entry name" value="OM_lipoprot_carrier_LolA-like"/>
</dbReference>
<proteinExistence type="predicted"/>
<name>A0ABW5WKN3_9FLAO</name>
<evidence type="ECO:0000256" key="2">
    <source>
        <dbReference type="SAM" id="SignalP"/>
    </source>
</evidence>
<dbReference type="Gene3D" id="2.50.20.10">
    <property type="entry name" value="Lipoprotein localisation LolA/LolB/LppX"/>
    <property type="match status" value="1"/>
</dbReference>
<dbReference type="EMBL" id="JBHUOV010000001">
    <property type="protein sequence ID" value="MFD2822397.1"/>
    <property type="molecule type" value="Genomic_DNA"/>
</dbReference>
<reference evidence="4" key="1">
    <citation type="journal article" date="2019" name="Int. J. Syst. Evol. Microbiol.">
        <title>The Global Catalogue of Microorganisms (GCM) 10K type strain sequencing project: providing services to taxonomists for standard genome sequencing and annotation.</title>
        <authorList>
            <consortium name="The Broad Institute Genomics Platform"/>
            <consortium name="The Broad Institute Genome Sequencing Center for Infectious Disease"/>
            <person name="Wu L."/>
            <person name="Ma J."/>
        </authorList>
    </citation>
    <scope>NUCLEOTIDE SEQUENCE [LARGE SCALE GENOMIC DNA]</scope>
    <source>
        <strain evidence="4">KCTC 32141</strain>
    </source>
</reference>
<dbReference type="PANTHER" id="PTHR35869:SF1">
    <property type="entry name" value="OUTER-MEMBRANE LIPOPROTEIN CARRIER PROTEIN"/>
    <property type="match status" value="1"/>
</dbReference>
<feature type="signal peptide" evidence="2">
    <location>
        <begin position="1"/>
        <end position="17"/>
    </location>
</feature>
<accession>A0ABW5WKN3</accession>
<dbReference type="Proteomes" id="UP001597533">
    <property type="component" value="Unassembled WGS sequence"/>
</dbReference>
<feature type="chain" id="PRO_5045576712" evidence="2">
    <location>
        <begin position="18"/>
        <end position="205"/>
    </location>
</feature>
<dbReference type="InterPro" id="IPR029046">
    <property type="entry name" value="LolA/LolB/LppX"/>
</dbReference>
<keyword evidence="4" id="KW-1185">Reference proteome</keyword>
<gene>
    <name evidence="3" type="ORF">ACFS5M_01870</name>
</gene>
<keyword evidence="1 2" id="KW-0732">Signal</keyword>
<evidence type="ECO:0000313" key="3">
    <source>
        <dbReference type="EMBL" id="MFD2822397.1"/>
    </source>
</evidence>
<sequence>MPKILYLFLFLVFTAQAQIQMSDSEASALKMKVKTLATSTQTISSDFVQFKHLDFLDNDIETSGKLAFKAPDLVKWEYVKPFKYSVLFKDEKLFINDEGHKSDIDIGSNKMFKQLNKLIISSVKGDMFDEDEFIIEYFKKENNSLVYFSPKDEKFSKYIKTFHITFNSRGDVIEVKMIEPSADYTKIVFTNKVLNQPIDETVFTH</sequence>
<keyword evidence="3" id="KW-0449">Lipoprotein</keyword>
<dbReference type="CDD" id="cd16325">
    <property type="entry name" value="LolA"/>
    <property type="match status" value="1"/>
</dbReference>
<dbReference type="Pfam" id="PF03548">
    <property type="entry name" value="LolA"/>
    <property type="match status" value="1"/>
</dbReference>
<evidence type="ECO:0000313" key="4">
    <source>
        <dbReference type="Proteomes" id="UP001597533"/>
    </source>
</evidence>